<evidence type="ECO:0000313" key="4">
    <source>
        <dbReference type="Proteomes" id="UP001141327"/>
    </source>
</evidence>
<name>A0ABQ8UNQ9_9EUKA</name>
<dbReference type="Proteomes" id="UP001141327">
    <property type="component" value="Unassembled WGS sequence"/>
</dbReference>
<dbReference type="InterPro" id="IPR017089">
    <property type="entry name" value="Splicing_factor_3B_subunit_5"/>
</dbReference>
<comment type="similarity">
    <text evidence="1 2">Belongs to the SF3B5 family.</text>
</comment>
<organism evidence="3 4">
    <name type="scientific">Paratrimastix pyriformis</name>
    <dbReference type="NCBI Taxonomy" id="342808"/>
    <lineage>
        <taxon>Eukaryota</taxon>
        <taxon>Metamonada</taxon>
        <taxon>Preaxostyla</taxon>
        <taxon>Paratrimastigidae</taxon>
        <taxon>Paratrimastix</taxon>
    </lineage>
</organism>
<dbReference type="PANTHER" id="PTHR20978:SF0">
    <property type="entry name" value="SPLICING FACTOR 3B SUBUNIT 5"/>
    <property type="match status" value="1"/>
</dbReference>
<dbReference type="InterPro" id="IPR009846">
    <property type="entry name" value="SF3b5/RDS3-10"/>
</dbReference>
<evidence type="ECO:0000256" key="1">
    <source>
        <dbReference type="ARBA" id="ARBA00009568"/>
    </source>
</evidence>
<dbReference type="EMBL" id="JAPMOS010000011">
    <property type="protein sequence ID" value="KAJ4460814.1"/>
    <property type="molecule type" value="Genomic_DNA"/>
</dbReference>
<evidence type="ECO:0000256" key="2">
    <source>
        <dbReference type="PIRNR" id="PIRNR037010"/>
    </source>
</evidence>
<sequence length="82" mass="9434">MSHISSQAEHLQMRYVGTGHSDITKFEWAVNQHRDSFSSYIGHVPMMNFIALVENESVGRVRYRLLEKMLQPCGKPPKVDSE</sequence>
<dbReference type="Pfam" id="PF07189">
    <property type="entry name" value="SF3b10"/>
    <property type="match status" value="1"/>
</dbReference>
<dbReference type="PIRSF" id="PIRSF037010">
    <property type="entry name" value="Splicing_factor_3B_subunit_5"/>
    <property type="match status" value="1"/>
</dbReference>
<dbReference type="PANTHER" id="PTHR20978">
    <property type="entry name" value="SPLICING FACTOR 3B SUBUNIT 5"/>
    <property type="match status" value="1"/>
</dbReference>
<gene>
    <name evidence="3" type="ORF">PAPYR_3070</name>
</gene>
<accession>A0ABQ8UNQ9</accession>
<comment type="caution">
    <text evidence="3">The sequence shown here is derived from an EMBL/GenBank/DDBJ whole genome shotgun (WGS) entry which is preliminary data.</text>
</comment>
<keyword evidence="4" id="KW-1185">Reference proteome</keyword>
<proteinExistence type="inferred from homology"/>
<reference evidence="3" key="1">
    <citation type="journal article" date="2022" name="bioRxiv">
        <title>Genomics of Preaxostyla Flagellates Illuminates Evolutionary Transitions and the Path Towards Mitochondrial Loss.</title>
        <authorList>
            <person name="Novak L.V.F."/>
            <person name="Treitli S.C."/>
            <person name="Pyrih J."/>
            <person name="Halakuc P."/>
            <person name="Pipaliya S.V."/>
            <person name="Vacek V."/>
            <person name="Brzon O."/>
            <person name="Soukal P."/>
            <person name="Eme L."/>
            <person name="Dacks J.B."/>
            <person name="Karnkowska A."/>
            <person name="Elias M."/>
            <person name="Hampl V."/>
        </authorList>
    </citation>
    <scope>NUCLEOTIDE SEQUENCE</scope>
    <source>
        <strain evidence="3">RCP-MX</strain>
    </source>
</reference>
<protein>
    <recommendedName>
        <fullName evidence="2">Splicing factor subunit</fullName>
    </recommendedName>
</protein>
<evidence type="ECO:0000313" key="3">
    <source>
        <dbReference type="EMBL" id="KAJ4460814.1"/>
    </source>
</evidence>